<keyword evidence="15" id="KW-0547">Nucleotide-binding</keyword>
<dbReference type="EMBL" id="JALJOR010000003">
    <property type="protein sequence ID" value="KAK9820395.1"/>
    <property type="molecule type" value="Genomic_DNA"/>
</dbReference>
<reference evidence="17 18" key="1">
    <citation type="journal article" date="2024" name="Nat. Commun.">
        <title>Phylogenomics reveals the evolutionary origins of lichenization in chlorophyte algae.</title>
        <authorList>
            <person name="Puginier C."/>
            <person name="Libourel C."/>
            <person name="Otte J."/>
            <person name="Skaloud P."/>
            <person name="Haon M."/>
            <person name="Grisel S."/>
            <person name="Petersen M."/>
            <person name="Berrin J.G."/>
            <person name="Delaux P.M."/>
            <person name="Dal Grande F."/>
            <person name="Keller J."/>
        </authorList>
    </citation>
    <scope>NUCLEOTIDE SEQUENCE [LARGE SCALE GENOMIC DNA]</scope>
    <source>
        <strain evidence="17 18">SAG 2043</strain>
    </source>
</reference>
<evidence type="ECO:0000256" key="10">
    <source>
        <dbReference type="ARBA" id="ARBA00047652"/>
    </source>
</evidence>
<comment type="similarity">
    <text evidence="8">Belongs to the Dus family. Dus1 subfamily.</text>
</comment>
<dbReference type="CDD" id="cd02801">
    <property type="entry name" value="DUS_like_FMN"/>
    <property type="match status" value="1"/>
</dbReference>
<keyword evidence="4 13" id="KW-0819">tRNA processing</keyword>
<evidence type="ECO:0000256" key="5">
    <source>
        <dbReference type="ARBA" id="ARBA00022857"/>
    </source>
</evidence>
<comment type="similarity">
    <text evidence="13">Belongs to the dus family.</text>
</comment>
<keyword evidence="3 13" id="KW-0288">FMN</keyword>
<comment type="caution">
    <text evidence="17">The sequence shown here is derived from an EMBL/GenBank/DDBJ whole genome shotgun (WGS) entry which is preliminary data.</text>
</comment>
<keyword evidence="18" id="KW-1185">Reference proteome</keyword>
<proteinExistence type="inferred from homology"/>
<evidence type="ECO:0000256" key="14">
    <source>
        <dbReference type="PIRSR" id="PIRSR006621-1"/>
    </source>
</evidence>
<feature type="binding site" evidence="15">
    <location>
        <position position="83"/>
    </location>
    <ligand>
        <name>FMN</name>
        <dbReference type="ChEBI" id="CHEBI:58210"/>
    </ligand>
</feature>
<dbReference type="InterPro" id="IPR035587">
    <property type="entry name" value="DUS-like_FMN-bd"/>
</dbReference>
<evidence type="ECO:0000256" key="3">
    <source>
        <dbReference type="ARBA" id="ARBA00022643"/>
    </source>
</evidence>
<comment type="cofactor">
    <cofactor evidence="1 13 15">
        <name>FMN</name>
        <dbReference type="ChEBI" id="CHEBI:58210"/>
    </cofactor>
</comment>
<comment type="catalytic activity">
    <reaction evidence="11">
        <text>5,6-dihydrouridine(16) in tRNA + NAD(+) = uridine(16) in tRNA + NADH + H(+)</text>
        <dbReference type="Rhea" id="RHEA:53380"/>
        <dbReference type="Rhea" id="RHEA-COMP:13543"/>
        <dbReference type="Rhea" id="RHEA-COMP:13544"/>
        <dbReference type="ChEBI" id="CHEBI:15378"/>
        <dbReference type="ChEBI" id="CHEBI:57540"/>
        <dbReference type="ChEBI" id="CHEBI:57945"/>
        <dbReference type="ChEBI" id="CHEBI:65315"/>
        <dbReference type="ChEBI" id="CHEBI:74443"/>
        <dbReference type="EC" id="1.3.1.88"/>
    </reaction>
    <physiologicalReaction direction="right-to-left" evidence="11">
        <dbReference type="Rhea" id="RHEA:53382"/>
    </physiologicalReaction>
</comment>
<feature type="binding site" evidence="15">
    <location>
        <position position="179"/>
    </location>
    <ligand>
        <name>FMN</name>
        <dbReference type="ChEBI" id="CHEBI:58210"/>
    </ligand>
</feature>
<feature type="binding site" evidence="15">
    <location>
        <begin position="29"/>
        <end position="31"/>
    </location>
    <ligand>
        <name>FMN</name>
        <dbReference type="ChEBI" id="CHEBI:58210"/>
    </ligand>
</feature>
<keyword evidence="2 13" id="KW-0285">Flavoprotein</keyword>
<evidence type="ECO:0000256" key="11">
    <source>
        <dbReference type="ARBA" id="ARBA00048934"/>
    </source>
</evidence>
<dbReference type="Pfam" id="PF01207">
    <property type="entry name" value="Dus"/>
    <property type="match status" value="1"/>
</dbReference>
<dbReference type="AlphaFoldDB" id="A0AAW1QG22"/>
<evidence type="ECO:0000259" key="16">
    <source>
        <dbReference type="Pfam" id="PF01207"/>
    </source>
</evidence>
<organism evidence="17 18">
    <name type="scientific">[Myrmecia] bisecta</name>
    <dbReference type="NCBI Taxonomy" id="41462"/>
    <lineage>
        <taxon>Eukaryota</taxon>
        <taxon>Viridiplantae</taxon>
        <taxon>Chlorophyta</taxon>
        <taxon>core chlorophytes</taxon>
        <taxon>Trebouxiophyceae</taxon>
        <taxon>Trebouxiales</taxon>
        <taxon>Trebouxiaceae</taxon>
        <taxon>Myrmecia</taxon>
    </lineage>
</organism>
<evidence type="ECO:0000256" key="4">
    <source>
        <dbReference type="ARBA" id="ARBA00022694"/>
    </source>
</evidence>
<evidence type="ECO:0000256" key="13">
    <source>
        <dbReference type="PIRNR" id="PIRNR006621"/>
    </source>
</evidence>
<evidence type="ECO:0000256" key="8">
    <source>
        <dbReference type="ARBA" id="ARBA00038313"/>
    </source>
</evidence>
<evidence type="ECO:0000313" key="18">
    <source>
        <dbReference type="Proteomes" id="UP001489004"/>
    </source>
</evidence>
<comment type="catalytic activity">
    <reaction evidence="10">
        <text>5,6-dihydrouridine(16) in tRNA + NADP(+) = uridine(16) in tRNA + NADPH + H(+)</text>
        <dbReference type="Rhea" id="RHEA:53376"/>
        <dbReference type="Rhea" id="RHEA-COMP:13543"/>
        <dbReference type="Rhea" id="RHEA-COMP:13544"/>
        <dbReference type="ChEBI" id="CHEBI:15378"/>
        <dbReference type="ChEBI" id="CHEBI:57783"/>
        <dbReference type="ChEBI" id="CHEBI:58349"/>
        <dbReference type="ChEBI" id="CHEBI:65315"/>
        <dbReference type="ChEBI" id="CHEBI:74443"/>
        <dbReference type="EC" id="1.3.1.88"/>
    </reaction>
    <physiologicalReaction direction="right-to-left" evidence="10">
        <dbReference type="Rhea" id="RHEA:53378"/>
    </physiologicalReaction>
</comment>
<accession>A0AAW1QG22</accession>
<comment type="catalytic activity">
    <reaction evidence="9">
        <text>5,6-dihydrouridine(17) in tRNA + NAD(+) = uridine(17) in tRNA + NADH + H(+)</text>
        <dbReference type="Rhea" id="RHEA:53372"/>
        <dbReference type="Rhea" id="RHEA-COMP:13541"/>
        <dbReference type="Rhea" id="RHEA-COMP:13542"/>
        <dbReference type="ChEBI" id="CHEBI:15378"/>
        <dbReference type="ChEBI" id="CHEBI:57540"/>
        <dbReference type="ChEBI" id="CHEBI:57945"/>
        <dbReference type="ChEBI" id="CHEBI:65315"/>
        <dbReference type="ChEBI" id="CHEBI:74443"/>
        <dbReference type="EC" id="1.3.1.88"/>
    </reaction>
    <physiologicalReaction direction="right-to-left" evidence="9">
        <dbReference type="Rhea" id="RHEA:53374"/>
    </physiologicalReaction>
</comment>
<feature type="domain" description="DUS-like FMN-binding" evidence="16">
    <location>
        <begin position="27"/>
        <end position="250"/>
    </location>
</feature>
<evidence type="ECO:0000256" key="9">
    <source>
        <dbReference type="ARBA" id="ARBA00047287"/>
    </source>
</evidence>
<dbReference type="Gene3D" id="3.20.20.70">
    <property type="entry name" value="Aldolase class I"/>
    <property type="match status" value="1"/>
</dbReference>
<evidence type="ECO:0000256" key="6">
    <source>
        <dbReference type="ARBA" id="ARBA00023002"/>
    </source>
</evidence>
<keyword evidence="7" id="KW-0520">NAD</keyword>
<dbReference type="SUPFAM" id="SSF51395">
    <property type="entry name" value="FMN-linked oxidoreductases"/>
    <property type="match status" value="1"/>
</dbReference>
<evidence type="ECO:0000256" key="7">
    <source>
        <dbReference type="ARBA" id="ARBA00023027"/>
    </source>
</evidence>
<protein>
    <recommendedName>
        <fullName evidence="13">tRNA-dihydrouridine synthase</fullName>
        <ecNumber evidence="13">1.3.1.-</ecNumber>
    </recommendedName>
</protein>
<comment type="catalytic activity">
    <reaction evidence="12">
        <text>5,6-dihydrouridine(17) in tRNA + NADP(+) = uridine(17) in tRNA + NADPH + H(+)</text>
        <dbReference type="Rhea" id="RHEA:53368"/>
        <dbReference type="Rhea" id="RHEA-COMP:13541"/>
        <dbReference type="Rhea" id="RHEA-COMP:13542"/>
        <dbReference type="ChEBI" id="CHEBI:15378"/>
        <dbReference type="ChEBI" id="CHEBI:57783"/>
        <dbReference type="ChEBI" id="CHEBI:58349"/>
        <dbReference type="ChEBI" id="CHEBI:65315"/>
        <dbReference type="ChEBI" id="CHEBI:74443"/>
        <dbReference type="EC" id="1.3.1.88"/>
    </reaction>
    <physiologicalReaction direction="right-to-left" evidence="12">
        <dbReference type="Rhea" id="RHEA:53370"/>
    </physiologicalReaction>
</comment>
<keyword evidence="6 13" id="KW-0560">Oxidoreductase</keyword>
<dbReference type="InterPro" id="IPR001269">
    <property type="entry name" value="DUS_fam"/>
</dbReference>
<feature type="active site" description="Proton donor" evidence="14">
    <location>
        <position position="112"/>
    </location>
</feature>
<dbReference type="InterPro" id="IPR013785">
    <property type="entry name" value="Aldolase_TIM"/>
</dbReference>
<comment type="function">
    <text evidence="13">Catalyzes the synthesis of dihydrouridine, a modified base found in the D-loop of most tRNAs.</text>
</comment>
<gene>
    <name evidence="17" type="ORF">WJX72_009905</name>
</gene>
<evidence type="ECO:0000256" key="2">
    <source>
        <dbReference type="ARBA" id="ARBA00022630"/>
    </source>
</evidence>
<dbReference type="PIRSF" id="PIRSF006621">
    <property type="entry name" value="Dus"/>
    <property type="match status" value="1"/>
</dbReference>
<name>A0AAW1QG22_9CHLO</name>
<sequence>MGPPTDVPHAQKAWEFFRSMGSPKLHVAPMVDQSELPFRLLCRRHGATAAYTPMLHSRLFLETPAYRAEHFTTCPDDRPLFVQFCANDPDTLLGAATLVEDSCDAVDLNLGCPQRIAKRGRYGAFLMDDLPLVESMVRTLSEGLKVPVTCKIRIFPKLERTLEYARMLERAGCYILAVHGRTREQKKSRDNRADWDAIRAVKQALSIPVLANGNIRTLHDVHECMAYTGADGVMSAESLLEDPALFADRRLTPGGAYSLAEAPQLMLEYLELAEKYPCPMRMVVGHTHSVLGGLER</sequence>
<dbReference type="Proteomes" id="UP001489004">
    <property type="component" value="Unassembled WGS sequence"/>
</dbReference>
<dbReference type="PROSITE" id="PS01136">
    <property type="entry name" value="UPF0034"/>
    <property type="match status" value="1"/>
</dbReference>
<dbReference type="InterPro" id="IPR018517">
    <property type="entry name" value="tRNA_hU_synthase_CS"/>
</dbReference>
<evidence type="ECO:0000256" key="15">
    <source>
        <dbReference type="PIRSR" id="PIRSR006621-2"/>
    </source>
</evidence>
<evidence type="ECO:0000313" key="17">
    <source>
        <dbReference type="EMBL" id="KAK9820395.1"/>
    </source>
</evidence>
<evidence type="ECO:0000256" key="1">
    <source>
        <dbReference type="ARBA" id="ARBA00001917"/>
    </source>
</evidence>
<dbReference type="PANTHER" id="PTHR11082">
    <property type="entry name" value="TRNA-DIHYDROURIDINE SYNTHASE"/>
    <property type="match status" value="1"/>
</dbReference>
<keyword evidence="5" id="KW-0521">NADP</keyword>
<dbReference type="GO" id="GO:0050660">
    <property type="term" value="F:flavin adenine dinucleotide binding"/>
    <property type="evidence" value="ECO:0007669"/>
    <property type="project" value="InterPro"/>
</dbReference>
<feature type="binding site" evidence="15">
    <location>
        <position position="151"/>
    </location>
    <ligand>
        <name>FMN</name>
        <dbReference type="ChEBI" id="CHEBI:58210"/>
    </ligand>
</feature>
<dbReference type="EC" id="1.3.1.-" evidence="13"/>
<dbReference type="PANTHER" id="PTHR11082:SF5">
    <property type="entry name" value="TRNA-DIHYDROURIDINE(16_17) SYNTHASE [NAD(P)(+)]-LIKE"/>
    <property type="match status" value="1"/>
</dbReference>
<evidence type="ECO:0000256" key="12">
    <source>
        <dbReference type="ARBA" id="ARBA00049467"/>
    </source>
</evidence>
<dbReference type="GO" id="GO:0017150">
    <property type="term" value="F:tRNA dihydrouridine synthase activity"/>
    <property type="evidence" value="ECO:0007669"/>
    <property type="project" value="InterPro"/>
</dbReference>